<gene>
    <name evidence="2" type="ORF">JOF43_002567</name>
</gene>
<reference evidence="2 3" key="1">
    <citation type="submission" date="2021-03" db="EMBL/GenBank/DDBJ databases">
        <title>Sequencing the genomes of 1000 actinobacteria strains.</title>
        <authorList>
            <person name="Klenk H.-P."/>
        </authorList>
    </citation>
    <scope>NUCLEOTIDE SEQUENCE [LARGE SCALE GENOMIC DNA]</scope>
    <source>
        <strain evidence="2 3">DSM 14566</strain>
    </source>
</reference>
<sequence length="45" mass="4369">MLAVLAASVTVVVRGGSRDAATGAILGVVAGYGIVILLAAFRGVL</sequence>
<keyword evidence="3" id="KW-1185">Reference proteome</keyword>
<dbReference type="RefSeq" id="WP_245354108.1">
    <property type="nucleotide sequence ID" value="NZ_BAAAJW010000007.1"/>
</dbReference>
<protein>
    <submittedName>
        <fullName evidence="2">Uncharacterized protein</fullName>
    </submittedName>
</protein>
<dbReference type="EMBL" id="JAGIOD010000001">
    <property type="protein sequence ID" value="MBP2382610.1"/>
    <property type="molecule type" value="Genomic_DNA"/>
</dbReference>
<proteinExistence type="predicted"/>
<keyword evidence="1" id="KW-1133">Transmembrane helix</keyword>
<keyword evidence="1" id="KW-0812">Transmembrane</keyword>
<keyword evidence="1" id="KW-0472">Membrane</keyword>
<comment type="caution">
    <text evidence="2">The sequence shown here is derived from an EMBL/GenBank/DDBJ whole genome shotgun (WGS) entry which is preliminary data.</text>
</comment>
<dbReference type="Proteomes" id="UP001519290">
    <property type="component" value="Unassembled WGS sequence"/>
</dbReference>
<evidence type="ECO:0000256" key="1">
    <source>
        <dbReference type="SAM" id="Phobius"/>
    </source>
</evidence>
<organism evidence="2 3">
    <name type="scientific">Brachybacterium sacelli</name>
    <dbReference type="NCBI Taxonomy" id="173364"/>
    <lineage>
        <taxon>Bacteria</taxon>
        <taxon>Bacillati</taxon>
        <taxon>Actinomycetota</taxon>
        <taxon>Actinomycetes</taxon>
        <taxon>Micrococcales</taxon>
        <taxon>Dermabacteraceae</taxon>
        <taxon>Brachybacterium</taxon>
    </lineage>
</organism>
<evidence type="ECO:0000313" key="2">
    <source>
        <dbReference type="EMBL" id="MBP2382610.1"/>
    </source>
</evidence>
<feature type="transmembrane region" description="Helical" evidence="1">
    <location>
        <begin position="25"/>
        <end position="44"/>
    </location>
</feature>
<name>A0ABS4X2C8_9MICO</name>
<evidence type="ECO:0000313" key="3">
    <source>
        <dbReference type="Proteomes" id="UP001519290"/>
    </source>
</evidence>
<accession>A0ABS4X2C8</accession>